<dbReference type="InterPro" id="IPR000172">
    <property type="entry name" value="GMC_OxRdtase_N"/>
</dbReference>
<sequence>MAGRPSVDNGYDYIIVGGGTAGLVVASRLSEDADVSVLIIEAGGDKSKDPYVMTPGLMGAMYGKDEYDWNFSSVPQASLNNRTISQARGRMLGGSSALNFLMMVYPSKAILDAWETVGNEGWNFETLAPYFRKFAKTHAPSRVANEICRMEPYHDLLVSEKESGPLGLSFGEGFGPSNSAWMDAFENLGLKMTDDPRGGSAVGAFQQAASIDPVTRTRMSSASAYLTDEVRNRANLSILTDTVVDRVILNKTDSVATQAVAMGVQVCPPDGVPHTIRAKKEVILAAGALQTPQILELSGIGDREVLAKQDIPVIIDNVHVGRNLQDHPIVCESFEVADGVMSGDMLRDPDLLQAILAQYQSSQDGPLGQSIITSAFVPMADSSGVLTLEARSKLFETSTETSANKKPDRCSEVDRKVIQDVLKTTNEAAYQMFLFPTQLIIPETPRCVTDYITPSEPENYITVMIFLNHPFSRGTCHIASPNVEDKPIWDPRYNTEDIDMELLARGVQFVEKLVATEPFSSILKTNGKRLQSHVHDLETARQVVRKRQISVFHLSGSAAMRPQETGGVVDTRLKVYGVQNLRIVDASVFPLEPSGNIQSTVYAVAERAADIIKEDRLKSK</sequence>
<dbReference type="Pfam" id="PF00732">
    <property type="entry name" value="GMC_oxred_N"/>
    <property type="match status" value="1"/>
</dbReference>
<evidence type="ECO:0000256" key="1">
    <source>
        <dbReference type="ARBA" id="ARBA00010790"/>
    </source>
</evidence>
<dbReference type="InterPro" id="IPR012132">
    <property type="entry name" value="GMC_OxRdtase"/>
</dbReference>
<name>A0ABR3WKS4_9PEZI</name>
<evidence type="ECO:0000259" key="2">
    <source>
        <dbReference type="PROSITE" id="PS00624"/>
    </source>
</evidence>
<dbReference type="InterPro" id="IPR007867">
    <property type="entry name" value="GMC_OxRtase_C"/>
</dbReference>
<gene>
    <name evidence="3" type="ORF">Daus18300_007867</name>
</gene>
<dbReference type="SUPFAM" id="SSF54373">
    <property type="entry name" value="FAD-linked reductases, C-terminal domain"/>
    <property type="match status" value="1"/>
</dbReference>
<dbReference type="Proteomes" id="UP001583177">
    <property type="component" value="Unassembled WGS sequence"/>
</dbReference>
<feature type="domain" description="Glucose-methanol-choline oxidoreductase N-terminal" evidence="2">
    <location>
        <begin position="287"/>
        <end position="301"/>
    </location>
</feature>
<protein>
    <recommendedName>
        <fullName evidence="2">Glucose-methanol-choline oxidoreductase N-terminal domain-containing protein</fullName>
    </recommendedName>
</protein>
<comment type="similarity">
    <text evidence="1">Belongs to the GMC oxidoreductase family.</text>
</comment>
<organism evidence="3 4">
    <name type="scientific">Diaporthe australafricana</name>
    <dbReference type="NCBI Taxonomy" id="127596"/>
    <lineage>
        <taxon>Eukaryota</taxon>
        <taxon>Fungi</taxon>
        <taxon>Dikarya</taxon>
        <taxon>Ascomycota</taxon>
        <taxon>Pezizomycotina</taxon>
        <taxon>Sordariomycetes</taxon>
        <taxon>Sordariomycetidae</taxon>
        <taxon>Diaporthales</taxon>
        <taxon>Diaporthaceae</taxon>
        <taxon>Diaporthe</taxon>
    </lineage>
</organism>
<dbReference type="Gene3D" id="3.50.50.60">
    <property type="entry name" value="FAD/NAD(P)-binding domain"/>
    <property type="match status" value="1"/>
</dbReference>
<evidence type="ECO:0000313" key="4">
    <source>
        <dbReference type="Proteomes" id="UP001583177"/>
    </source>
</evidence>
<dbReference type="EMBL" id="JAWRVE010000071">
    <property type="protein sequence ID" value="KAL1864087.1"/>
    <property type="molecule type" value="Genomic_DNA"/>
</dbReference>
<dbReference type="PIRSF" id="PIRSF000137">
    <property type="entry name" value="Alcohol_oxidase"/>
    <property type="match status" value="1"/>
</dbReference>
<evidence type="ECO:0000313" key="3">
    <source>
        <dbReference type="EMBL" id="KAL1864087.1"/>
    </source>
</evidence>
<dbReference type="PROSITE" id="PS00624">
    <property type="entry name" value="GMC_OXRED_2"/>
    <property type="match status" value="1"/>
</dbReference>
<dbReference type="SUPFAM" id="SSF51905">
    <property type="entry name" value="FAD/NAD(P)-binding domain"/>
    <property type="match status" value="1"/>
</dbReference>
<dbReference type="PANTHER" id="PTHR11552:SF210">
    <property type="entry name" value="GLUCOSE-METHANOL-CHOLINE OXIDOREDUCTASE N-TERMINAL DOMAIN-CONTAINING PROTEIN-RELATED"/>
    <property type="match status" value="1"/>
</dbReference>
<comment type="caution">
    <text evidence="3">The sequence shown here is derived from an EMBL/GenBank/DDBJ whole genome shotgun (WGS) entry which is preliminary data.</text>
</comment>
<dbReference type="Pfam" id="PF05199">
    <property type="entry name" value="GMC_oxred_C"/>
    <property type="match status" value="1"/>
</dbReference>
<proteinExistence type="inferred from homology"/>
<accession>A0ABR3WKS4</accession>
<dbReference type="Gene3D" id="3.30.560.10">
    <property type="entry name" value="Glucose Oxidase, domain 3"/>
    <property type="match status" value="1"/>
</dbReference>
<reference evidence="3 4" key="1">
    <citation type="journal article" date="2024" name="IMA Fungus">
        <title>IMA Genome - F19 : A genome assembly and annotation guide to empower mycologists, including annotated draft genome sequences of Ceratocystis pirilliformis, Diaporthe australafricana, Fusarium ophioides, Paecilomyces lecythidis, and Sporothrix stenoceras.</title>
        <authorList>
            <person name="Aylward J."/>
            <person name="Wilson A.M."/>
            <person name="Visagie C.M."/>
            <person name="Spraker J."/>
            <person name="Barnes I."/>
            <person name="Buitendag C."/>
            <person name="Ceriani C."/>
            <person name="Del Mar Angel L."/>
            <person name="du Plessis D."/>
            <person name="Fuchs T."/>
            <person name="Gasser K."/>
            <person name="Kramer D."/>
            <person name="Li W."/>
            <person name="Munsamy K."/>
            <person name="Piso A."/>
            <person name="Price J.L."/>
            <person name="Sonnekus B."/>
            <person name="Thomas C."/>
            <person name="van der Nest A."/>
            <person name="van Dijk A."/>
            <person name="van Heerden A."/>
            <person name="van Vuuren N."/>
            <person name="Yilmaz N."/>
            <person name="Duong T.A."/>
            <person name="van der Merwe N.A."/>
            <person name="Wingfield M.J."/>
            <person name="Wingfield B.D."/>
        </authorList>
    </citation>
    <scope>NUCLEOTIDE SEQUENCE [LARGE SCALE GENOMIC DNA]</scope>
    <source>
        <strain evidence="3 4">CMW 18300</strain>
    </source>
</reference>
<keyword evidence="4" id="KW-1185">Reference proteome</keyword>
<dbReference type="InterPro" id="IPR036188">
    <property type="entry name" value="FAD/NAD-bd_sf"/>
</dbReference>
<dbReference type="PANTHER" id="PTHR11552">
    <property type="entry name" value="GLUCOSE-METHANOL-CHOLINE GMC OXIDOREDUCTASE"/>
    <property type="match status" value="1"/>
</dbReference>